<evidence type="ECO:0000313" key="3">
    <source>
        <dbReference type="EMBL" id="CAK0791177.1"/>
    </source>
</evidence>
<feature type="region of interest" description="Disordered" evidence="1">
    <location>
        <begin position="615"/>
        <end position="662"/>
    </location>
</feature>
<feature type="transmembrane region" description="Helical" evidence="2">
    <location>
        <begin position="99"/>
        <end position="120"/>
    </location>
</feature>
<feature type="compositionally biased region" description="Low complexity" evidence="1">
    <location>
        <begin position="308"/>
        <end position="323"/>
    </location>
</feature>
<dbReference type="EMBL" id="CAUYUJ010000535">
    <property type="protein sequence ID" value="CAK0791177.1"/>
    <property type="molecule type" value="Genomic_DNA"/>
</dbReference>
<organism evidence="3 4">
    <name type="scientific">Prorocentrum cordatum</name>
    <dbReference type="NCBI Taxonomy" id="2364126"/>
    <lineage>
        <taxon>Eukaryota</taxon>
        <taxon>Sar</taxon>
        <taxon>Alveolata</taxon>
        <taxon>Dinophyceae</taxon>
        <taxon>Prorocentrales</taxon>
        <taxon>Prorocentraceae</taxon>
        <taxon>Prorocentrum</taxon>
    </lineage>
</organism>
<name>A0ABN9PE69_9DINO</name>
<feature type="non-terminal residue" evidence="3">
    <location>
        <position position="1"/>
    </location>
</feature>
<keyword evidence="2" id="KW-1133">Transmembrane helix</keyword>
<feature type="region of interest" description="Disordered" evidence="1">
    <location>
        <begin position="351"/>
        <end position="374"/>
    </location>
</feature>
<sequence length="662" mass="69725">RAAPAARAAEAPRGSELTELKHIKVYRGLQSNWQAHDAYSRACLALGTYTLLHAVAYYCIGLFLVELRSPLSAIGCAVVLQTLTLLLERLDIFEGRLTAFLSALLMSGPVMAVVSITLELCQNDGHVILVPVIFVFHAMLIIHVAHVAHAEQATDASGAPTSALPTRFRTVLYVDVLENLAAAGAGHIEGLPEAVRRSRDRFRSLSAAAGSTAAAGSQAQAAERRQGAGPRDLWLRVDFCPTERYGMEIFVHPGSGDHRRTQPESAIISDPDDVVRRLEELSDRLRALQADELNEQRDAEELVRAATQSEAAQGGAPASGAQETHFGGREALDISSTDAMDPRIAEGYGHSGAAQQTFHPRRDGRRESSVPPGRVPWYTFRASSRLLVALWLAGGVFFVFKEVAPIVRGKAGKAPRTGGVRGARGLPALEGAQLALGPGPRLPRPGPPQSPLGLACHDPGGPGGLRLLVAERFGVRPVVLGGAPGAAPEEEEEDDEEAGVAAGQAERCLSAQPGFLGRGLAGAQLECWEGLRGNCSLVLLGADGDRALRCPPGRGSAPEVVLLPPGRWAALAVPRRRPGAASRWWAFAAGAPPGTLPRAPVRLRVRRGRGGALLRAVREPGAPDAGGPLPPRPGAEAEGPQRRAAAPPALHALLGGGGPKRS</sequence>
<proteinExistence type="predicted"/>
<keyword evidence="4" id="KW-1185">Reference proteome</keyword>
<feature type="transmembrane region" description="Helical" evidence="2">
    <location>
        <begin position="42"/>
        <end position="65"/>
    </location>
</feature>
<feature type="compositionally biased region" description="Low complexity" evidence="1">
    <location>
        <begin position="634"/>
        <end position="653"/>
    </location>
</feature>
<accession>A0ABN9PE69</accession>
<feature type="compositionally biased region" description="Low complexity" evidence="1">
    <location>
        <begin position="615"/>
        <end position="627"/>
    </location>
</feature>
<feature type="non-terminal residue" evidence="3">
    <location>
        <position position="662"/>
    </location>
</feature>
<evidence type="ECO:0000313" key="4">
    <source>
        <dbReference type="Proteomes" id="UP001189429"/>
    </source>
</evidence>
<keyword evidence="2" id="KW-0472">Membrane</keyword>
<comment type="caution">
    <text evidence="3">The sequence shown here is derived from an EMBL/GenBank/DDBJ whole genome shotgun (WGS) entry which is preliminary data.</text>
</comment>
<reference evidence="3" key="1">
    <citation type="submission" date="2023-10" db="EMBL/GenBank/DDBJ databases">
        <authorList>
            <person name="Chen Y."/>
            <person name="Shah S."/>
            <person name="Dougan E. K."/>
            <person name="Thang M."/>
            <person name="Chan C."/>
        </authorList>
    </citation>
    <scope>NUCLEOTIDE SEQUENCE [LARGE SCALE GENOMIC DNA]</scope>
</reference>
<feature type="transmembrane region" description="Helical" evidence="2">
    <location>
        <begin position="126"/>
        <end position="145"/>
    </location>
</feature>
<feature type="region of interest" description="Disordered" evidence="1">
    <location>
        <begin position="298"/>
        <end position="326"/>
    </location>
</feature>
<keyword evidence="2" id="KW-0812">Transmembrane</keyword>
<dbReference type="Proteomes" id="UP001189429">
    <property type="component" value="Unassembled WGS sequence"/>
</dbReference>
<feature type="region of interest" description="Disordered" evidence="1">
    <location>
        <begin position="481"/>
        <end position="500"/>
    </location>
</feature>
<evidence type="ECO:0000256" key="2">
    <source>
        <dbReference type="SAM" id="Phobius"/>
    </source>
</evidence>
<feature type="compositionally biased region" description="Acidic residues" evidence="1">
    <location>
        <begin position="488"/>
        <end position="498"/>
    </location>
</feature>
<evidence type="ECO:0000256" key="1">
    <source>
        <dbReference type="SAM" id="MobiDB-lite"/>
    </source>
</evidence>
<gene>
    <name evidence="3" type="ORF">PCOR1329_LOCUS2146</name>
</gene>
<protein>
    <submittedName>
        <fullName evidence="3">Uncharacterized protein</fullName>
    </submittedName>
</protein>